<name>A0AA40HY97_CNENI</name>
<accession>A0AA40HY97</accession>
<dbReference type="AlphaFoldDB" id="A0AA40HY97"/>
<dbReference type="Proteomes" id="UP001177744">
    <property type="component" value="Unassembled WGS sequence"/>
</dbReference>
<evidence type="ECO:0000313" key="1">
    <source>
        <dbReference type="EMBL" id="KAK1339589.1"/>
    </source>
</evidence>
<keyword evidence="2" id="KW-1185">Reference proteome</keyword>
<evidence type="ECO:0000313" key="2">
    <source>
        <dbReference type="Proteomes" id="UP001177744"/>
    </source>
</evidence>
<organism evidence="1 2">
    <name type="scientific">Cnephaeus nilssonii</name>
    <name type="common">Northern bat</name>
    <name type="synonym">Eptesicus nilssonii</name>
    <dbReference type="NCBI Taxonomy" id="3371016"/>
    <lineage>
        <taxon>Eukaryota</taxon>
        <taxon>Metazoa</taxon>
        <taxon>Chordata</taxon>
        <taxon>Craniata</taxon>
        <taxon>Vertebrata</taxon>
        <taxon>Euteleostomi</taxon>
        <taxon>Mammalia</taxon>
        <taxon>Eutheria</taxon>
        <taxon>Laurasiatheria</taxon>
        <taxon>Chiroptera</taxon>
        <taxon>Yangochiroptera</taxon>
        <taxon>Vespertilionidae</taxon>
        <taxon>Cnephaeus</taxon>
    </lineage>
</organism>
<protein>
    <submittedName>
        <fullName evidence="1">Uncharacterized protein</fullName>
    </submittedName>
</protein>
<dbReference type="EMBL" id="JAULJE010000008">
    <property type="protein sequence ID" value="KAK1339589.1"/>
    <property type="molecule type" value="Genomic_DNA"/>
</dbReference>
<proteinExistence type="predicted"/>
<reference evidence="1" key="1">
    <citation type="submission" date="2023-06" db="EMBL/GenBank/DDBJ databases">
        <title>Reference genome for the Northern bat (Eptesicus nilssonii), a most northern bat species.</title>
        <authorList>
            <person name="Laine V.N."/>
            <person name="Pulliainen A.T."/>
            <person name="Lilley T.M."/>
        </authorList>
    </citation>
    <scope>NUCLEOTIDE SEQUENCE</scope>
    <source>
        <strain evidence="1">BLF_Eptnil</strain>
        <tissue evidence="1">Kidney</tissue>
    </source>
</reference>
<comment type="caution">
    <text evidence="1">The sequence shown here is derived from an EMBL/GenBank/DDBJ whole genome shotgun (WGS) entry which is preliminary data.</text>
</comment>
<sequence length="131" mass="14537">MWLTSRSLPTTAVENMNYSSCLSRQGAEFMRPTGELTTCTEVLNIIHRPSANNDSVLRKPQADVWWYCGKGNLHKNCPATGLEYNSHRARRAVAGSFDSKIYINSIGVPRGVPNEFKAQNQIAAGFESALF</sequence>
<gene>
    <name evidence="1" type="ORF">QTO34_018142</name>
</gene>